<protein>
    <recommendedName>
        <fullName evidence="12">SWIM-type domain-containing protein</fullName>
    </recommendedName>
</protein>
<dbReference type="GO" id="GO:0006281">
    <property type="term" value="P:DNA repair"/>
    <property type="evidence" value="ECO:0007669"/>
    <property type="project" value="UniProtKB-KW"/>
</dbReference>
<dbReference type="GO" id="GO:0003910">
    <property type="term" value="F:DNA ligase (ATP) activity"/>
    <property type="evidence" value="ECO:0007669"/>
    <property type="project" value="InterPro"/>
</dbReference>
<dbReference type="PROSITE" id="PS00333">
    <property type="entry name" value="DNA_LIGASE_A2"/>
    <property type="match status" value="1"/>
</dbReference>
<dbReference type="Gene3D" id="3.30.1490.70">
    <property type="match status" value="1"/>
</dbReference>
<dbReference type="GeneID" id="27689908"/>
<feature type="compositionally biased region" description="Acidic residues" evidence="7">
    <location>
        <begin position="67"/>
        <end position="77"/>
    </location>
</feature>
<keyword evidence="6" id="KW-0479">Metal-binding</keyword>
<dbReference type="Pfam" id="PF10283">
    <property type="entry name" value="zf-CCHH"/>
    <property type="match status" value="1"/>
</dbReference>
<reference evidence="10 11" key="1">
    <citation type="submission" date="2009-08" db="EMBL/GenBank/DDBJ databases">
        <title>The Genome Sequence of Spizellomyces punctatus strain DAOM BR117.</title>
        <authorList>
            <consortium name="The Broad Institute Genome Sequencing Platform"/>
            <person name="Russ C."/>
            <person name="Cuomo C."/>
            <person name="Shea T."/>
            <person name="Young S.K."/>
            <person name="Zeng Q."/>
            <person name="Koehrsen M."/>
            <person name="Haas B."/>
            <person name="Borodovsky M."/>
            <person name="Guigo R."/>
            <person name="Alvarado L."/>
            <person name="Berlin A."/>
            <person name="Bochicchio J."/>
            <person name="Borenstein D."/>
            <person name="Chapman S."/>
            <person name="Chen Z."/>
            <person name="Engels R."/>
            <person name="Freedman E."/>
            <person name="Gellesch M."/>
            <person name="Goldberg J."/>
            <person name="Griggs A."/>
            <person name="Gujja S."/>
            <person name="Heiman D."/>
            <person name="Hepburn T."/>
            <person name="Howarth C."/>
            <person name="Jen D."/>
            <person name="Larson L."/>
            <person name="Lewis B."/>
            <person name="Mehta T."/>
            <person name="Park D."/>
            <person name="Pearson M."/>
            <person name="Roberts A."/>
            <person name="Saif S."/>
            <person name="Shenoy N."/>
            <person name="Sisk P."/>
            <person name="Stolte C."/>
            <person name="Sykes S."/>
            <person name="Thomson T."/>
            <person name="Walk T."/>
            <person name="White J."/>
            <person name="Yandava C."/>
            <person name="Burger G."/>
            <person name="Gray M.W."/>
            <person name="Holland P.W.H."/>
            <person name="King N."/>
            <person name="Lang F.B.F."/>
            <person name="Roger A.J."/>
            <person name="Ruiz-Trillo I."/>
            <person name="Lander E."/>
            <person name="Nusbaum C."/>
        </authorList>
    </citation>
    <scope>NUCLEOTIDE SEQUENCE [LARGE SCALE GENOMIC DNA]</scope>
    <source>
        <strain evidence="10 11">DAOM BR117</strain>
    </source>
</reference>
<dbReference type="SUPFAM" id="SSF50249">
    <property type="entry name" value="Nucleic acid-binding proteins"/>
    <property type="match status" value="1"/>
</dbReference>
<evidence type="ECO:0000256" key="6">
    <source>
        <dbReference type="PROSITE-ProRule" id="PRU00325"/>
    </source>
</evidence>
<dbReference type="OrthoDB" id="411785at2759"/>
<dbReference type="PANTHER" id="PTHR47810:SF1">
    <property type="entry name" value="DNA LIGASE B"/>
    <property type="match status" value="1"/>
</dbReference>
<dbReference type="PROSITE" id="PS50160">
    <property type="entry name" value="DNA_LIGASE_A3"/>
    <property type="match status" value="1"/>
</dbReference>
<dbReference type="Proteomes" id="UP000053201">
    <property type="component" value="Unassembled WGS sequence"/>
</dbReference>
<comment type="cofactor">
    <cofactor evidence="1">
        <name>a divalent metal cation</name>
        <dbReference type="ChEBI" id="CHEBI:60240"/>
    </cofactor>
</comment>
<dbReference type="InterPro" id="IPR012310">
    <property type="entry name" value="DNA_ligase_ATP-dep_cent"/>
</dbReference>
<feature type="domain" description="SWIM-type" evidence="9">
    <location>
        <begin position="138"/>
        <end position="178"/>
    </location>
</feature>
<evidence type="ECO:0000256" key="1">
    <source>
        <dbReference type="ARBA" id="ARBA00001968"/>
    </source>
</evidence>
<feature type="region of interest" description="Disordered" evidence="7">
    <location>
        <begin position="184"/>
        <end position="216"/>
    </location>
</feature>
<keyword evidence="6" id="KW-0863">Zinc-finger</keyword>
<evidence type="ECO:0000256" key="7">
    <source>
        <dbReference type="SAM" id="MobiDB-lite"/>
    </source>
</evidence>
<evidence type="ECO:0000259" key="9">
    <source>
        <dbReference type="PROSITE" id="PS50966"/>
    </source>
</evidence>
<evidence type="ECO:0000259" key="8">
    <source>
        <dbReference type="PROSITE" id="PS50160"/>
    </source>
</evidence>
<evidence type="ECO:0000256" key="4">
    <source>
        <dbReference type="ARBA" id="ARBA00022763"/>
    </source>
</evidence>
<dbReference type="SUPFAM" id="SSF56091">
    <property type="entry name" value="DNA ligase/mRNA capping enzyme, catalytic domain"/>
    <property type="match status" value="1"/>
</dbReference>
<keyword evidence="5" id="KW-0234">DNA repair</keyword>
<dbReference type="InterPro" id="IPR016059">
    <property type="entry name" value="DNA_ligase_ATP-dep_CS"/>
</dbReference>
<keyword evidence="3" id="KW-0235">DNA replication</keyword>
<proteinExistence type="predicted"/>
<dbReference type="STRING" id="645134.A0A0L0HAM2"/>
<evidence type="ECO:0000313" key="11">
    <source>
        <dbReference type="Proteomes" id="UP000053201"/>
    </source>
</evidence>
<dbReference type="Gene3D" id="3.30.470.30">
    <property type="entry name" value="DNA ligase/mRNA capping enzyme"/>
    <property type="match status" value="1"/>
</dbReference>
<keyword evidence="6" id="KW-0862">Zinc</keyword>
<evidence type="ECO:0000256" key="3">
    <source>
        <dbReference type="ARBA" id="ARBA00022705"/>
    </source>
</evidence>
<accession>A0A0L0HAM2</accession>
<dbReference type="NCBIfam" id="NF006592">
    <property type="entry name" value="PRK09125.1"/>
    <property type="match status" value="1"/>
</dbReference>
<feature type="region of interest" description="Disordered" evidence="7">
    <location>
        <begin position="54"/>
        <end position="78"/>
    </location>
</feature>
<dbReference type="Pfam" id="PF01068">
    <property type="entry name" value="DNA_ligase_A_M"/>
    <property type="match status" value="1"/>
</dbReference>
<dbReference type="InParanoid" id="A0A0L0HAM2"/>
<dbReference type="RefSeq" id="XP_016606257.1">
    <property type="nucleotide sequence ID" value="XM_016754817.1"/>
</dbReference>
<name>A0A0L0HAM2_SPIPD</name>
<dbReference type="GO" id="GO:0006310">
    <property type="term" value="P:DNA recombination"/>
    <property type="evidence" value="ECO:0007669"/>
    <property type="project" value="InterPro"/>
</dbReference>
<dbReference type="InterPro" id="IPR029319">
    <property type="entry name" value="DNA_ligase_OB"/>
</dbReference>
<dbReference type="PANTHER" id="PTHR47810">
    <property type="entry name" value="DNA LIGASE"/>
    <property type="match status" value="1"/>
</dbReference>
<dbReference type="InterPro" id="IPR050326">
    <property type="entry name" value="NAD_dep_DNA_ligaseB"/>
</dbReference>
<organism evidence="10 11">
    <name type="scientific">Spizellomyces punctatus (strain DAOM BR117)</name>
    <dbReference type="NCBI Taxonomy" id="645134"/>
    <lineage>
        <taxon>Eukaryota</taxon>
        <taxon>Fungi</taxon>
        <taxon>Fungi incertae sedis</taxon>
        <taxon>Chytridiomycota</taxon>
        <taxon>Chytridiomycota incertae sedis</taxon>
        <taxon>Chytridiomycetes</taxon>
        <taxon>Spizellomycetales</taxon>
        <taxon>Spizellomycetaceae</taxon>
        <taxon>Spizellomyces</taxon>
    </lineage>
</organism>
<evidence type="ECO:0000313" key="10">
    <source>
        <dbReference type="EMBL" id="KNC98217.1"/>
    </source>
</evidence>
<dbReference type="GO" id="GO:0006260">
    <property type="term" value="P:DNA replication"/>
    <property type="evidence" value="ECO:0007669"/>
    <property type="project" value="UniProtKB-KW"/>
</dbReference>
<dbReference type="AlphaFoldDB" id="A0A0L0HAM2"/>
<evidence type="ECO:0000256" key="2">
    <source>
        <dbReference type="ARBA" id="ARBA00022598"/>
    </source>
</evidence>
<dbReference type="InterPro" id="IPR019406">
    <property type="entry name" value="APLF_PBZ"/>
</dbReference>
<evidence type="ECO:0000256" key="5">
    <source>
        <dbReference type="ARBA" id="ARBA00023204"/>
    </source>
</evidence>
<dbReference type="VEuPathDB" id="FungiDB:SPPG_06617"/>
<dbReference type="InterPro" id="IPR007527">
    <property type="entry name" value="Znf_SWIM"/>
</dbReference>
<dbReference type="GO" id="GO:0005524">
    <property type="term" value="F:ATP binding"/>
    <property type="evidence" value="ECO:0007669"/>
    <property type="project" value="InterPro"/>
</dbReference>
<gene>
    <name evidence="10" type="ORF">SPPG_06617</name>
</gene>
<dbReference type="PROSITE" id="PS50966">
    <property type="entry name" value="ZF_SWIM"/>
    <property type="match status" value="1"/>
</dbReference>
<keyword evidence="4" id="KW-0227">DNA damage</keyword>
<dbReference type="InterPro" id="IPR012340">
    <property type="entry name" value="NA-bd_OB-fold"/>
</dbReference>
<dbReference type="GO" id="GO:0008270">
    <property type="term" value="F:zinc ion binding"/>
    <property type="evidence" value="ECO:0007669"/>
    <property type="project" value="UniProtKB-KW"/>
</dbReference>
<dbReference type="CDD" id="cd08041">
    <property type="entry name" value="OBF_kDNA_ligase_like"/>
    <property type="match status" value="1"/>
</dbReference>
<dbReference type="EMBL" id="KQ257461">
    <property type="protein sequence ID" value="KNC98217.1"/>
    <property type="molecule type" value="Genomic_DNA"/>
</dbReference>
<dbReference type="Pfam" id="PF14743">
    <property type="entry name" value="DNA_ligase_OB_2"/>
    <property type="match status" value="1"/>
</dbReference>
<dbReference type="eggNOG" id="ENOG502QTYC">
    <property type="taxonomic scope" value="Eukaryota"/>
</dbReference>
<keyword evidence="11" id="KW-1185">Reference proteome</keyword>
<evidence type="ECO:0008006" key="12">
    <source>
        <dbReference type="Google" id="ProtNLM"/>
    </source>
</evidence>
<dbReference type="Gene3D" id="2.40.50.140">
    <property type="entry name" value="Nucleic acid-binding proteins"/>
    <property type="match status" value="1"/>
</dbReference>
<sequence>MDITPKCKYWDNCYQKNPQHLAKFRHPQNHDPHGHSNADPSVGQTVLSTTTAISPERTKTPNFLVESETEEESDQDELSIAKDDAPLVVLDGDTAPEDLIEELPAEDGLACIDGIRPLKILQDGETTEVSSKTSSATYTIKRTADHYYCTCPAWRNQGAVPLNARTCKHLKELLGEEYELARYSANGGPSTGTSAGKRKRAGDGGVGPPGKKTKAVPPKLLLANPWNIATGPDPTGWWLSEKLDGVRALWDPQQKTFVSRLGNPFTAPDWFTKDLPNDMSLDGELFCGRGQFTQTISVVKTINSKQWSRVLFHVFDTPSLHQKPFEERIDAIKTYVNSKHNALEKIVRIVEQVKCDNRAHLMDMLKKVEAQGGEGLMMRKAGSLYEGKRSATLLKVKTFFDAEAKVLGYEPGKGKHKGSTGALKCIMESGKLFKIGTGLSDQERRNPPPVGAIVTYRFQELTPDGVPRFPSYVGVRVDVDCPKDHVP</sequence>
<dbReference type="CDD" id="cd07896">
    <property type="entry name" value="Adenylation_kDNA_ligase_like"/>
    <property type="match status" value="1"/>
</dbReference>
<keyword evidence="2" id="KW-0436">Ligase</keyword>
<dbReference type="OMA" id="AFWNGKC"/>
<feature type="domain" description="ATP-dependent DNA ligase family profile" evidence="8">
    <location>
        <begin position="310"/>
        <end position="397"/>
    </location>
</feature>